<evidence type="ECO:0000259" key="2">
    <source>
        <dbReference type="Pfam" id="PF03787"/>
    </source>
</evidence>
<evidence type="ECO:0000313" key="3">
    <source>
        <dbReference type="EMBL" id="BAJ48065.1"/>
    </source>
</evidence>
<dbReference type="Pfam" id="PF03787">
    <property type="entry name" value="RAMPs"/>
    <property type="match status" value="1"/>
</dbReference>
<dbReference type="InterPro" id="IPR005537">
    <property type="entry name" value="RAMP_III_fam"/>
</dbReference>
<dbReference type="EMBL" id="AP011853">
    <property type="protein sequence ID" value="BAJ48065.1"/>
    <property type="molecule type" value="Genomic_DNA"/>
</dbReference>
<dbReference type="GO" id="GO:0051607">
    <property type="term" value="P:defense response to virus"/>
    <property type="evidence" value="ECO:0007669"/>
    <property type="project" value="UniProtKB-KW"/>
</dbReference>
<dbReference type="BioCyc" id="CCAL311458:G131R-1010-MONOMER"/>
<feature type="domain" description="CRISPR type III-associated protein" evidence="2">
    <location>
        <begin position="26"/>
        <end position="144"/>
    </location>
</feature>
<protein>
    <submittedName>
        <fullName evidence="3">CRISPR-associated RAMP family protein</fullName>
    </submittedName>
</protein>
<dbReference type="CDD" id="cd09726">
    <property type="entry name" value="RAMP_I_III"/>
    <property type="match status" value="1"/>
</dbReference>
<gene>
    <name evidence="4" type="ORF">CSUB_C1002</name>
    <name evidence="3" type="ORF">HGMM_F34A01C20</name>
</gene>
<reference evidence="3 5" key="2">
    <citation type="journal article" date="2011" name="Nucleic Acids Res.">
        <title>Insights into the evolution of Archaea and eukaryotic protein modifier systems revealed by the genome of a novel archaeal group.</title>
        <authorList>
            <person name="Nunoura T."/>
            <person name="Takaki Y."/>
            <person name="Kakuta J."/>
            <person name="Nishi S."/>
            <person name="Sugahara J."/>
            <person name="Kazama H."/>
            <person name="Chee G."/>
            <person name="Hattori M."/>
            <person name="Kanai A."/>
            <person name="Atomi H."/>
            <person name="Takai K."/>
            <person name="Takami H."/>
        </authorList>
    </citation>
    <scope>NUCLEOTIDE SEQUENCE [LARGE SCALE GENOMIC DNA]</scope>
</reference>
<keyword evidence="1" id="KW-0051">Antiviral defense</keyword>
<dbReference type="AlphaFoldDB" id="E6N6Z6"/>
<sequence>MRMFRVSVRPVGLLTVGGSAPASVGPDIVFTSIYGKGGRSLYIPGASFKGVLRSAASRVARSYGFSSCGQVRPDLISRAHGDGLCDVCKLFGSPSRSYLPVVFFSDLVPAAKAAPWAVTRVHIEDSTLRALERGLYSAEVVTGVEFVGSVRYGEDAISLLPLLLLAAAELRMDRFGRASAVDLKFEDTDELRSDLASEWHGLLDELGDWLWTR</sequence>
<evidence type="ECO:0000313" key="5">
    <source>
        <dbReference type="Proteomes" id="UP000008120"/>
    </source>
</evidence>
<evidence type="ECO:0000313" key="4">
    <source>
        <dbReference type="EMBL" id="BAJ50855.1"/>
    </source>
</evidence>
<accession>E6N6Z6</accession>
<dbReference type="STRING" id="311458.CSUB_C1002"/>
<name>E6N6Z6_CALS0</name>
<evidence type="ECO:0000256" key="1">
    <source>
        <dbReference type="ARBA" id="ARBA00023118"/>
    </source>
</evidence>
<reference evidence="3 5" key="1">
    <citation type="journal article" date="2005" name="Environ. Microbiol.">
        <title>Genetic and functional properties of uncultivated thermophilic crenarchaeotes from a subsurface gold mine as revealed by analysis of genome fragments.</title>
        <authorList>
            <person name="Nunoura T."/>
            <person name="Hirayama H."/>
            <person name="Takami H."/>
            <person name="Oida H."/>
            <person name="Nishi S."/>
            <person name="Shimamura S."/>
            <person name="Suzuki Y."/>
            <person name="Inagaki F."/>
            <person name="Takai K."/>
            <person name="Nealson K.H."/>
            <person name="Horikoshi K."/>
        </authorList>
    </citation>
    <scope>NUCLEOTIDE SEQUENCE [LARGE SCALE GENOMIC DNA]</scope>
</reference>
<organism evidence="3 5">
    <name type="scientific">Caldiarchaeum subterraneum</name>
    <dbReference type="NCBI Taxonomy" id="311458"/>
    <lineage>
        <taxon>Archaea</taxon>
        <taxon>Nitrososphaerota</taxon>
        <taxon>Candidatus Caldarchaeales</taxon>
        <taxon>Candidatus Caldarchaeaceae</taxon>
        <taxon>Candidatus Caldarchaeum</taxon>
    </lineage>
</organism>
<dbReference type="Proteomes" id="UP000008120">
    <property type="component" value="Chromosome"/>
</dbReference>
<dbReference type="KEGG" id="csu:CSUB_C1002"/>
<dbReference type="EMBL" id="BA000048">
    <property type="protein sequence ID" value="BAJ50855.1"/>
    <property type="molecule type" value="Genomic_DNA"/>
</dbReference>
<proteinExistence type="predicted"/>